<keyword evidence="4" id="KW-0812">Transmembrane</keyword>
<dbReference type="Gene3D" id="2.40.30.170">
    <property type="match status" value="1"/>
</dbReference>
<feature type="domain" description="CusB-like beta-barrel" evidence="6">
    <location>
        <begin position="287"/>
        <end position="354"/>
    </location>
</feature>
<feature type="transmembrane region" description="Helical" evidence="4">
    <location>
        <begin position="33"/>
        <end position="51"/>
    </location>
</feature>
<feature type="domain" description="CzcB-like C-terminal circularly permuted SH3-like" evidence="8">
    <location>
        <begin position="363"/>
        <end position="422"/>
    </location>
</feature>
<evidence type="ECO:0000259" key="7">
    <source>
        <dbReference type="Pfam" id="PF25973"/>
    </source>
</evidence>
<evidence type="ECO:0000256" key="2">
    <source>
        <dbReference type="ARBA" id="ARBA00022448"/>
    </source>
</evidence>
<dbReference type="Gene3D" id="1.10.287.470">
    <property type="entry name" value="Helix hairpin bin"/>
    <property type="match status" value="1"/>
</dbReference>
<dbReference type="EMBL" id="CP044329">
    <property type="protein sequence ID" value="QGM95728.1"/>
    <property type="molecule type" value="Genomic_DNA"/>
</dbReference>
<dbReference type="InterPro" id="IPR058649">
    <property type="entry name" value="CzcB_C"/>
</dbReference>
<dbReference type="Gene3D" id="2.40.420.20">
    <property type="match status" value="1"/>
</dbReference>
<keyword evidence="9" id="KW-0614">Plasmid</keyword>
<organism evidence="9 10">
    <name type="scientific">Methylocystis rosea</name>
    <dbReference type="NCBI Taxonomy" id="173366"/>
    <lineage>
        <taxon>Bacteria</taxon>
        <taxon>Pseudomonadati</taxon>
        <taxon>Pseudomonadota</taxon>
        <taxon>Alphaproteobacteria</taxon>
        <taxon>Hyphomicrobiales</taxon>
        <taxon>Methylocystaceae</taxon>
        <taxon>Methylocystis</taxon>
    </lineage>
</organism>
<protein>
    <submittedName>
        <fullName evidence="9">Efflux RND transporter periplasmic adaptor subunit</fullName>
    </submittedName>
</protein>
<dbReference type="RefSeq" id="WP_154453893.1">
    <property type="nucleotide sequence ID" value="NZ_CP044329.1"/>
</dbReference>
<name>A0ABX6ELP6_9HYPH</name>
<keyword evidence="4" id="KW-1133">Transmembrane helix</keyword>
<evidence type="ECO:0000259" key="8">
    <source>
        <dbReference type="Pfam" id="PF25975"/>
    </source>
</evidence>
<geneLocation type="plasmid" evidence="9 10">
    <name>unnamed1</name>
</geneLocation>
<dbReference type="InterPro" id="IPR006143">
    <property type="entry name" value="RND_pump_MFP"/>
</dbReference>
<evidence type="ECO:0000256" key="3">
    <source>
        <dbReference type="SAM" id="MobiDB-lite"/>
    </source>
</evidence>
<sequence>MRNENNGDRATPQPEPRADRAAGNEASRLSRRLLPVVIVVIAASALAAWRFPQISAPLRSLFSRFTSERQAAEEQVEQKTAEGLVKLTPGQIEAAKIEMAAVGPGTLRKRIVVPAAVTPDPDRVGRVAAKVAGTIAELRKKLGGQVALNEVIAIIDSREVAEAKSDYLAASVQYDLQNQLFLREKGLFEKKITAEQLFLKAKTAFAEAKLRLDLARQKLAALDLSEQEIAALSSQPISSLRRKEIRAPLAGRVIERMVSLGQPVGGEGQAKELYVLADLSVVQADLSAPIADLANVREGQAVQITTPDGRAFAGKVAVVSATITPETRSGLVIARFDNPDFALRPGVLLNAEIALEQTRVKAMIPRVAMQMIDNEPTVFVRTAEGFVKRQIKIGASDDESMEVTTGLTPGETIAVSNTFVLKAESGKSGIEEE</sequence>
<dbReference type="Pfam" id="PF25954">
    <property type="entry name" value="Beta-barrel_RND_2"/>
    <property type="match status" value="1"/>
</dbReference>
<feature type="region of interest" description="Disordered" evidence="3">
    <location>
        <begin position="1"/>
        <end position="25"/>
    </location>
</feature>
<keyword evidence="2" id="KW-0813">Transport</keyword>
<dbReference type="SUPFAM" id="SSF111369">
    <property type="entry name" value="HlyD-like secretion proteins"/>
    <property type="match status" value="1"/>
</dbReference>
<proteinExistence type="inferred from homology"/>
<keyword evidence="4" id="KW-0472">Membrane</keyword>
<dbReference type="Gene3D" id="2.40.50.100">
    <property type="match status" value="1"/>
</dbReference>
<dbReference type="InterPro" id="IPR058792">
    <property type="entry name" value="Beta-barrel_RND_2"/>
</dbReference>
<reference evidence="9 10" key="1">
    <citation type="journal article" date="2021" name="AMB Express">
        <title>Isolation and characterisation of Methylocystis spp. for poly-3-hydroxybutyrate production using waste methane feedstocks.</title>
        <authorList>
            <person name="Rumah B.L."/>
            <person name="Stead C.E."/>
            <person name="Claxton Stevens B.H."/>
            <person name="Minton N.P."/>
            <person name="Grosse-Honebrink A."/>
            <person name="Zhang Y."/>
        </authorList>
    </citation>
    <scope>NUCLEOTIDE SEQUENCE [LARGE SCALE GENOMIC DNA]</scope>
    <source>
        <strain evidence="9 10">BRCS1</strain>
    </source>
</reference>
<dbReference type="InterPro" id="IPR051909">
    <property type="entry name" value="MFP_Cation_Efflux"/>
</dbReference>
<dbReference type="Pfam" id="PF25975">
    <property type="entry name" value="CzcB_C"/>
    <property type="match status" value="1"/>
</dbReference>
<dbReference type="Pfam" id="PF25973">
    <property type="entry name" value="BSH_CzcB"/>
    <property type="match status" value="1"/>
</dbReference>
<evidence type="ECO:0000259" key="5">
    <source>
        <dbReference type="Pfam" id="PF25893"/>
    </source>
</evidence>
<dbReference type="Pfam" id="PF25893">
    <property type="entry name" value="HH_CzcB"/>
    <property type="match status" value="1"/>
</dbReference>
<feature type="domain" description="CzcB-like barrel-sandwich hybrid" evidence="7">
    <location>
        <begin position="125"/>
        <end position="278"/>
    </location>
</feature>
<dbReference type="Proteomes" id="UP000424673">
    <property type="component" value="Plasmid unnamed1"/>
</dbReference>
<evidence type="ECO:0000259" key="6">
    <source>
        <dbReference type="Pfam" id="PF25954"/>
    </source>
</evidence>
<evidence type="ECO:0000256" key="4">
    <source>
        <dbReference type="SAM" id="Phobius"/>
    </source>
</evidence>
<evidence type="ECO:0000313" key="10">
    <source>
        <dbReference type="Proteomes" id="UP000424673"/>
    </source>
</evidence>
<dbReference type="InterPro" id="IPR058647">
    <property type="entry name" value="BSH_CzcB-like"/>
</dbReference>
<comment type="similarity">
    <text evidence="1">Belongs to the membrane fusion protein (MFP) (TC 8.A.1) family.</text>
</comment>
<dbReference type="PANTHER" id="PTHR30097">
    <property type="entry name" value="CATION EFFLUX SYSTEM PROTEIN CUSB"/>
    <property type="match status" value="1"/>
</dbReference>
<gene>
    <name evidence="9" type="ORF">F7D13_16515</name>
</gene>
<feature type="domain" description="CzcB-like alpha-helical hairpin" evidence="5">
    <location>
        <begin position="162"/>
        <end position="221"/>
    </location>
</feature>
<dbReference type="InterPro" id="IPR058648">
    <property type="entry name" value="HH_CzcB-like"/>
</dbReference>
<keyword evidence="10" id="KW-1185">Reference proteome</keyword>
<evidence type="ECO:0000313" key="9">
    <source>
        <dbReference type="EMBL" id="QGM95728.1"/>
    </source>
</evidence>
<evidence type="ECO:0000256" key="1">
    <source>
        <dbReference type="ARBA" id="ARBA00009477"/>
    </source>
</evidence>
<dbReference type="PANTHER" id="PTHR30097:SF4">
    <property type="entry name" value="SLR6042 PROTEIN"/>
    <property type="match status" value="1"/>
</dbReference>
<accession>A0ABX6ELP6</accession>
<dbReference type="NCBIfam" id="TIGR01730">
    <property type="entry name" value="RND_mfp"/>
    <property type="match status" value="1"/>
</dbReference>